<dbReference type="GO" id="GO:0012505">
    <property type="term" value="C:endomembrane system"/>
    <property type="evidence" value="ECO:0007669"/>
    <property type="project" value="UniProtKB-SubCell"/>
</dbReference>
<feature type="transmembrane region" description="Helical" evidence="5">
    <location>
        <begin position="29"/>
        <end position="50"/>
    </location>
</feature>
<dbReference type="Pfam" id="PF05090">
    <property type="entry name" value="HTTM"/>
    <property type="match status" value="1"/>
</dbReference>
<comment type="caution">
    <text evidence="8">The sequence shown here is derived from an EMBL/GenBank/DDBJ whole genome shotgun (WGS) entry which is preliminary data.</text>
</comment>
<name>A0A7W3JG73_9MICO</name>
<accession>A0A7W3JG73</accession>
<dbReference type="Proteomes" id="UP000321154">
    <property type="component" value="Unassembled WGS sequence"/>
</dbReference>
<evidence type="ECO:0000256" key="2">
    <source>
        <dbReference type="ARBA" id="ARBA00022692"/>
    </source>
</evidence>
<reference evidence="7 9" key="1">
    <citation type="submission" date="2019-07" db="EMBL/GenBank/DDBJ databases">
        <title>Whole genome shotgun sequence of Frigoribacterium faeni NBRC 103066.</title>
        <authorList>
            <person name="Hosoyama A."/>
            <person name="Uohara A."/>
            <person name="Ohji S."/>
            <person name="Ichikawa N."/>
        </authorList>
    </citation>
    <scope>NUCLEOTIDE SEQUENCE [LARGE SCALE GENOMIC DNA]</scope>
    <source>
        <strain evidence="7 9">NBRC 103066</strain>
    </source>
</reference>
<dbReference type="PANTHER" id="PTHR39535">
    <property type="entry name" value="SPORULATION-DELAYING PROTEIN SDPB"/>
    <property type="match status" value="1"/>
</dbReference>
<dbReference type="InterPro" id="IPR052964">
    <property type="entry name" value="Sporulation_signal_mat"/>
</dbReference>
<gene>
    <name evidence="8" type="ORF">FB463_000424</name>
    <name evidence="7" type="ORF">FFA01_20100</name>
</gene>
<feature type="domain" description="HTTM-like" evidence="6">
    <location>
        <begin position="25"/>
        <end position="320"/>
    </location>
</feature>
<feature type="transmembrane region" description="Helical" evidence="5">
    <location>
        <begin position="249"/>
        <end position="271"/>
    </location>
</feature>
<feature type="transmembrane region" description="Helical" evidence="5">
    <location>
        <begin position="283"/>
        <end position="308"/>
    </location>
</feature>
<evidence type="ECO:0000259" key="6">
    <source>
        <dbReference type="SMART" id="SM00752"/>
    </source>
</evidence>
<keyword evidence="2 5" id="KW-0812">Transmembrane</keyword>
<keyword evidence="9" id="KW-1185">Reference proteome</keyword>
<evidence type="ECO:0000313" key="9">
    <source>
        <dbReference type="Proteomes" id="UP000321154"/>
    </source>
</evidence>
<evidence type="ECO:0000313" key="8">
    <source>
        <dbReference type="EMBL" id="MBA8812200.1"/>
    </source>
</evidence>
<evidence type="ECO:0000313" key="7">
    <source>
        <dbReference type="EMBL" id="GEK83701.1"/>
    </source>
</evidence>
<protein>
    <submittedName>
        <fullName evidence="7">HTTM domain-containing protein</fullName>
    </submittedName>
</protein>
<dbReference type="RefSeq" id="WP_167627344.1">
    <property type="nucleotide sequence ID" value="NZ_BAAAHR010000002.1"/>
</dbReference>
<dbReference type="SMART" id="SM00752">
    <property type="entry name" value="HTTM"/>
    <property type="match status" value="1"/>
</dbReference>
<proteinExistence type="predicted"/>
<dbReference type="EMBL" id="BJUV01000019">
    <property type="protein sequence ID" value="GEK83701.1"/>
    <property type="molecule type" value="Genomic_DNA"/>
</dbReference>
<dbReference type="AlphaFoldDB" id="A0A7W3JG73"/>
<feature type="transmembrane region" description="Helical" evidence="5">
    <location>
        <begin position="194"/>
        <end position="215"/>
    </location>
</feature>
<dbReference type="PANTHER" id="PTHR39535:SF2">
    <property type="entry name" value="HTTM DOMAIN-CONTAINING PROTEIN"/>
    <property type="match status" value="1"/>
</dbReference>
<reference evidence="8 10" key="2">
    <citation type="submission" date="2020-07" db="EMBL/GenBank/DDBJ databases">
        <title>Sequencing the genomes of 1000 actinobacteria strains.</title>
        <authorList>
            <person name="Klenk H.-P."/>
        </authorList>
    </citation>
    <scope>NUCLEOTIDE SEQUENCE [LARGE SCALE GENOMIC DNA]</scope>
    <source>
        <strain evidence="8 10">DSM 10309</strain>
    </source>
</reference>
<evidence type="ECO:0000256" key="4">
    <source>
        <dbReference type="ARBA" id="ARBA00023136"/>
    </source>
</evidence>
<sequence length="363" mass="39476">MSALVDRGRASSARLLGRLEWWFLDGAKALYGAAAARMVSGLGILLFVLANASSAAYTWGGASGWAESVNRSSTWGFPFVAFDAARVGGPLFWTGYLLLGLAALALLLGWHARVATIVTLWLYTSLTTSNLMAVDQTDNAVRLFLFYFCFLDLSRVWSLDARRRERRQARGGLPLGSGSAVLGRIRAEWGWLRVLAHNTALVAVAGQLFVVYVVAGLSKVQGPLWRDGTAIYYPLHVERFAPWPALSSLLTASGVLVALATWFAVAVQLFFPFMLLQRWTRVLALLGVTGMHVGIGLFMGLPLFSLAMLAADMIFIRTITFQRVAAFVAARADVARARFSRSRGGIGELPEATARDRTSPVVS</sequence>
<dbReference type="EMBL" id="JACGWW010000001">
    <property type="protein sequence ID" value="MBA8812200.1"/>
    <property type="molecule type" value="Genomic_DNA"/>
</dbReference>
<evidence type="ECO:0000256" key="1">
    <source>
        <dbReference type="ARBA" id="ARBA00004127"/>
    </source>
</evidence>
<dbReference type="Proteomes" id="UP000522688">
    <property type="component" value="Unassembled WGS sequence"/>
</dbReference>
<keyword evidence="3 5" id="KW-1133">Transmembrane helix</keyword>
<feature type="transmembrane region" description="Helical" evidence="5">
    <location>
        <begin position="143"/>
        <end position="160"/>
    </location>
</feature>
<keyword evidence="4 5" id="KW-0472">Membrane</keyword>
<evidence type="ECO:0000313" key="10">
    <source>
        <dbReference type="Proteomes" id="UP000522688"/>
    </source>
</evidence>
<dbReference type="InterPro" id="IPR053934">
    <property type="entry name" value="HTTM_dom"/>
</dbReference>
<comment type="subcellular location">
    <subcellularLocation>
        <location evidence="1">Endomembrane system</location>
        <topology evidence="1">Multi-pass membrane protein</topology>
    </subcellularLocation>
</comment>
<dbReference type="InterPro" id="IPR011020">
    <property type="entry name" value="HTTM-like"/>
</dbReference>
<evidence type="ECO:0000256" key="5">
    <source>
        <dbReference type="SAM" id="Phobius"/>
    </source>
</evidence>
<feature type="transmembrane region" description="Helical" evidence="5">
    <location>
        <begin position="96"/>
        <end position="123"/>
    </location>
</feature>
<organism evidence="8 10">
    <name type="scientific">Frigoribacterium faeni</name>
    <dbReference type="NCBI Taxonomy" id="145483"/>
    <lineage>
        <taxon>Bacteria</taxon>
        <taxon>Bacillati</taxon>
        <taxon>Actinomycetota</taxon>
        <taxon>Actinomycetes</taxon>
        <taxon>Micrococcales</taxon>
        <taxon>Microbacteriaceae</taxon>
        <taxon>Frigoribacterium</taxon>
    </lineage>
</organism>
<evidence type="ECO:0000256" key="3">
    <source>
        <dbReference type="ARBA" id="ARBA00022989"/>
    </source>
</evidence>